<sequence>MTSSASVESKQTISSHAPSLISIPTLPTIVSQQTELIINPGQLLAPDDKAPSPNTEVLILVSKSTTISSKEILEEMEIDLNLDTALATSTIESDGLPNTYSQVVSSSQTP</sequence>
<comment type="caution">
    <text evidence="1">The sequence shown here is derived from an EMBL/GenBank/DDBJ whole genome shotgun (WGS) entry which is preliminary data.</text>
</comment>
<name>A0ABN7VE24_GIGMA</name>
<dbReference type="EMBL" id="CAJVQB010012708">
    <property type="protein sequence ID" value="CAG8757442.1"/>
    <property type="molecule type" value="Genomic_DNA"/>
</dbReference>
<evidence type="ECO:0000313" key="1">
    <source>
        <dbReference type="EMBL" id="CAG8757442.1"/>
    </source>
</evidence>
<keyword evidence="2" id="KW-1185">Reference proteome</keyword>
<evidence type="ECO:0000313" key="2">
    <source>
        <dbReference type="Proteomes" id="UP000789901"/>
    </source>
</evidence>
<accession>A0ABN7VE24</accession>
<gene>
    <name evidence="1" type="ORF">GMARGA_LOCUS17074</name>
</gene>
<proteinExistence type="predicted"/>
<dbReference type="Proteomes" id="UP000789901">
    <property type="component" value="Unassembled WGS sequence"/>
</dbReference>
<protein>
    <submittedName>
        <fullName evidence="1">38928_t:CDS:1</fullName>
    </submittedName>
</protein>
<reference evidence="1 2" key="1">
    <citation type="submission" date="2021-06" db="EMBL/GenBank/DDBJ databases">
        <authorList>
            <person name="Kallberg Y."/>
            <person name="Tangrot J."/>
            <person name="Rosling A."/>
        </authorList>
    </citation>
    <scope>NUCLEOTIDE SEQUENCE [LARGE SCALE GENOMIC DNA]</scope>
    <source>
        <strain evidence="1 2">120-4 pot B 10/14</strain>
    </source>
</reference>
<organism evidence="1 2">
    <name type="scientific">Gigaspora margarita</name>
    <dbReference type="NCBI Taxonomy" id="4874"/>
    <lineage>
        <taxon>Eukaryota</taxon>
        <taxon>Fungi</taxon>
        <taxon>Fungi incertae sedis</taxon>
        <taxon>Mucoromycota</taxon>
        <taxon>Glomeromycotina</taxon>
        <taxon>Glomeromycetes</taxon>
        <taxon>Diversisporales</taxon>
        <taxon>Gigasporaceae</taxon>
        <taxon>Gigaspora</taxon>
    </lineage>
</organism>